<dbReference type="NCBIfam" id="NF001688">
    <property type="entry name" value="PRK00448.1"/>
    <property type="match status" value="1"/>
</dbReference>
<dbReference type="EC" id="2.7.7.7" evidence="11"/>
<dbReference type="PANTHER" id="PTHR32294:SF5">
    <property type="entry name" value="DNA POLYMERASE III POLC-TYPE"/>
    <property type="match status" value="1"/>
</dbReference>
<dbReference type="GO" id="GO:0003887">
    <property type="term" value="F:DNA-directed DNA polymerase activity"/>
    <property type="evidence" value="ECO:0007669"/>
    <property type="project" value="UniProtKB-UniRule"/>
</dbReference>
<dbReference type="InterPro" id="IPR013520">
    <property type="entry name" value="Ribonucl_H"/>
</dbReference>
<dbReference type="Pfam" id="PF14579">
    <property type="entry name" value="HHH_6"/>
    <property type="match status" value="1"/>
</dbReference>
<proteinExistence type="inferred from homology"/>
<keyword evidence="5 11" id="KW-0235">DNA replication</keyword>
<dbReference type="EMBL" id="CP107525">
    <property type="protein sequence ID" value="UZW64479.1"/>
    <property type="molecule type" value="Genomic_DNA"/>
</dbReference>
<dbReference type="Proteomes" id="UP001164481">
    <property type="component" value="Chromosome"/>
</dbReference>
<dbReference type="NCBIfam" id="TIGR00573">
    <property type="entry name" value="dnaq"/>
    <property type="match status" value="1"/>
</dbReference>
<dbReference type="InterPro" id="IPR036397">
    <property type="entry name" value="RNaseH_sf"/>
</dbReference>
<keyword evidence="2 11" id="KW-0963">Cytoplasm</keyword>
<gene>
    <name evidence="11" type="primary">polC</name>
    <name evidence="14" type="ORF">OIE46_00020</name>
</gene>
<dbReference type="Pfam" id="PF17657">
    <property type="entry name" value="DNA_pol3_finger"/>
    <property type="match status" value="1"/>
</dbReference>
<dbReference type="Gene3D" id="3.30.1900.20">
    <property type="match status" value="1"/>
</dbReference>
<evidence type="ECO:0000313" key="15">
    <source>
        <dbReference type="Proteomes" id="UP001164481"/>
    </source>
</evidence>
<evidence type="ECO:0000256" key="1">
    <source>
        <dbReference type="ARBA" id="ARBA00003452"/>
    </source>
</evidence>
<dbReference type="Gene3D" id="1.10.150.870">
    <property type="match status" value="1"/>
</dbReference>
<dbReference type="FunFam" id="3.30.420.10:FF:000045">
    <property type="entry name" value="3'-5' exonuclease DinG"/>
    <property type="match status" value="1"/>
</dbReference>
<dbReference type="InterPro" id="IPR012337">
    <property type="entry name" value="RNaseH-like_sf"/>
</dbReference>
<dbReference type="CDD" id="cd06127">
    <property type="entry name" value="DEDDh"/>
    <property type="match status" value="1"/>
</dbReference>
<dbReference type="SUPFAM" id="SSF89550">
    <property type="entry name" value="PHP domain-like"/>
    <property type="match status" value="1"/>
</dbReference>
<reference evidence="14" key="2">
    <citation type="submission" date="2022-11" db="EMBL/GenBank/DDBJ databases">
        <title>complete genomes of mycoplasma synoviae ZX313 strain and SD2 strain.</title>
        <authorList>
            <person name="Zhong Q."/>
        </authorList>
    </citation>
    <scope>NUCLEOTIDE SEQUENCE</scope>
    <source>
        <strain evidence="14">SD2</strain>
    </source>
</reference>
<dbReference type="SMART" id="SM00481">
    <property type="entry name" value="POLIIIAc"/>
    <property type="match status" value="1"/>
</dbReference>
<dbReference type="InterPro" id="IPR004805">
    <property type="entry name" value="DnaE2/DnaE/PolC"/>
</dbReference>
<dbReference type="Gene3D" id="6.10.140.1510">
    <property type="match status" value="1"/>
</dbReference>
<keyword evidence="9 11" id="KW-0239">DNA-directed DNA polymerase</keyword>
<evidence type="ECO:0000259" key="13">
    <source>
        <dbReference type="SMART" id="SM00481"/>
    </source>
</evidence>
<name>A0AAX3F079_MYCSY</name>
<keyword evidence="8 11" id="KW-0269">Exonuclease</keyword>
<dbReference type="InterPro" id="IPR029460">
    <property type="entry name" value="DNAPol_HHH"/>
</dbReference>
<evidence type="ECO:0000256" key="5">
    <source>
        <dbReference type="ARBA" id="ARBA00022705"/>
    </source>
</evidence>
<dbReference type="SUPFAM" id="SSF53098">
    <property type="entry name" value="Ribonuclease H-like"/>
    <property type="match status" value="1"/>
</dbReference>
<evidence type="ECO:0000256" key="9">
    <source>
        <dbReference type="ARBA" id="ARBA00022932"/>
    </source>
</evidence>
<dbReference type="Gene3D" id="3.20.20.140">
    <property type="entry name" value="Metal-dependent hydrolases"/>
    <property type="match status" value="2"/>
</dbReference>
<evidence type="ECO:0000256" key="11">
    <source>
        <dbReference type="HAMAP-Rule" id="MF_00356"/>
    </source>
</evidence>
<reference evidence="14" key="1">
    <citation type="submission" date="2022-10" db="EMBL/GenBank/DDBJ databases">
        <authorList>
            <person name="Wei X."/>
        </authorList>
    </citation>
    <scope>NUCLEOTIDE SEQUENCE</scope>
    <source>
        <strain evidence="14">SD2</strain>
    </source>
</reference>
<keyword evidence="7 11" id="KW-0378">Hydrolase</keyword>
<evidence type="ECO:0000256" key="3">
    <source>
        <dbReference type="ARBA" id="ARBA00022679"/>
    </source>
</evidence>
<dbReference type="GO" id="GO:0005737">
    <property type="term" value="C:cytoplasm"/>
    <property type="evidence" value="ECO:0007669"/>
    <property type="project" value="UniProtKB-SubCell"/>
</dbReference>
<evidence type="ECO:0000256" key="4">
    <source>
        <dbReference type="ARBA" id="ARBA00022695"/>
    </source>
</evidence>
<sequence length="1451" mass="167354">MKEYKDVKVKSFANYFNLEFYENLIDIKLLDYSIDQNTKKINLSFELDSFPTVNDFFAFIGNLDNIKDFKVFYSFSFLKINNTESWIEDFLKTACEYLKLNELNSVNKVNNQFFYDESSKSWKISLTKTANEIKVEKELLKLNKFLEKIGIDIIYCFIDNKDSANNSDESDIESSVLNFVQNFQEEFETNSPSTFSKNKFRKKQSREIQFFSIKELNENFSSLEKEQISVTGTIYKKELLFKNNNFEKHNLFITDYDDAIKLIASKSSKVKNEFLDNLEVGKTFIFYCYVDTDQRGNKYIQITKVNTSPDLREYSTDHQKIKRIEFNCKSKNNTLDGLLTPEEIVAEAKRQGHSAVGISDYNSIFSFPEFYYAAKANNIKPIYGAGFAMLEDTNGAFLTEFQNQDLITGRYVVFDIETTSLSAYHGEIIEFAATIIENKAVVDKVDIFIKSKEKLSHFTTQLTSITNEMLDQKGIELKEALQKIYDVLNNNVAVAHNANFDYNFLIEKFDQNNIQAPKCTFIDSLVVSRILFEHRDKHNLNEFCRNLNVNYDTEKAHRALYDTEVLADAWIEATLKLKNTKQISNFQELSEYKSDALFSKHFSLYINTVVKNQAGLKELFQLVSIANTKTFYGSPKIFWCTLKSFKNILVGSNGVQGELFDILLLSSRQRVEKYIQKLDYIEIPHPDLFDSYLDRNQLTKDQLLESLQVLISLAKKHNKLIISTAEPRYRHKGDREIFKVLTSFPIRDKRHFLWNYKAVKAGNYSVPNFYFLTTDEMLDAFSFLKDKSLIEDIVVNNAHKLNNLIDENIEVIKTDLYPPSIKNSSKLLKDLVYKNAKKKYGEVLPKLVQDRIDKELIPIINYKFDVVYWISHILVKKANDDGYVVGSRGSVGSSLIATLINITEVNPLEPHYICDNCKHFEVVNNDKITSGYDLDDKNCPNCDSIMDKDGHSIPFETFLGFKADKVPDIDLNFSGEYQIAIHNYTRELFGEDKTFRAGTVSSIQYRKAFGFIKKYIEDTNTFYSNGFIDYLAEKCIDVKVTTGKHAGGIVVLPENLDIEEFTPVNYASDGLEDKEWKTTHFKYDFLKENLLKLDLLGHSDPTQIRFLEQATGLLSKNIPKKDKKLLKLFSSTEPMEIDPNDINGETTGAIALPEFGTKFTRGIIKTSKPHLFADLISISGLSHGQNVWKNNAEDLILNENKTLNEIVCCRDDIMNYLIKKGVDANLSFKVTESVRKGKGVDSEDIKILSTYNIPDWFFDSMQKIKYMFPRAHAVAYVIMAWRMGYYKLYYPLEFYASFFSVKCSKFDLSAMIDFSKDGYWKIKNKIEEIEKLIRTNNKKDNKKEEDILESLNVALEMYSRGFTIQNIDIEKSDAYNWIIDKDSKSLIPPFSALDGIEAGAIKIINARKERPFKTVLDFAKRSGVSSTIVEKLKELNVFKDLPESEQLSLFG</sequence>
<keyword evidence="4 11" id="KW-0548">Nucleotidyltransferase</keyword>
<evidence type="ECO:0000256" key="10">
    <source>
        <dbReference type="ARBA" id="ARBA00049244"/>
    </source>
</evidence>
<feature type="domain" description="Exonuclease" evidence="12">
    <location>
        <begin position="410"/>
        <end position="579"/>
    </location>
</feature>
<dbReference type="InterPro" id="IPR011708">
    <property type="entry name" value="DNA_pol3_alpha_NTPase_dom"/>
</dbReference>
<keyword evidence="3 11" id="KW-0808">Transferase</keyword>
<dbReference type="Gene3D" id="3.30.420.10">
    <property type="entry name" value="Ribonuclease H-like superfamily/Ribonuclease H"/>
    <property type="match status" value="1"/>
</dbReference>
<evidence type="ECO:0000259" key="12">
    <source>
        <dbReference type="SMART" id="SM00479"/>
    </source>
</evidence>
<protein>
    <recommendedName>
        <fullName evidence="11">DNA polymerase III PolC-type</fullName>
        <shortName evidence="11">PolIII</shortName>
        <ecNumber evidence="11">2.7.7.7</ecNumber>
    </recommendedName>
</protein>
<dbReference type="RefSeq" id="WP_154221607.1">
    <property type="nucleotide sequence ID" value="NZ_CP034544.1"/>
</dbReference>
<dbReference type="InterPro" id="IPR044923">
    <property type="entry name" value="PolC_middle_finger_sf"/>
</dbReference>
<evidence type="ECO:0000256" key="2">
    <source>
        <dbReference type="ARBA" id="ARBA00022490"/>
    </source>
</evidence>
<evidence type="ECO:0000256" key="8">
    <source>
        <dbReference type="ARBA" id="ARBA00022839"/>
    </source>
</evidence>
<organism evidence="14 15">
    <name type="scientific">Mycoplasmopsis synoviae</name>
    <name type="common">Mycoplasma synoviae</name>
    <dbReference type="NCBI Taxonomy" id="2109"/>
    <lineage>
        <taxon>Bacteria</taxon>
        <taxon>Bacillati</taxon>
        <taxon>Mycoplasmatota</taxon>
        <taxon>Mycoplasmoidales</taxon>
        <taxon>Metamycoplasmataceae</taxon>
        <taxon>Mycoplasmopsis</taxon>
    </lineage>
</organism>
<dbReference type="Pfam" id="PF00929">
    <property type="entry name" value="RNase_T"/>
    <property type="match status" value="1"/>
</dbReference>
<feature type="domain" description="Polymerase/histidinol phosphatase N-terminal" evidence="13">
    <location>
        <begin position="324"/>
        <end position="391"/>
    </location>
</feature>
<dbReference type="InterPro" id="IPR016195">
    <property type="entry name" value="Pol/histidinol_Pase-like"/>
</dbReference>
<evidence type="ECO:0000256" key="7">
    <source>
        <dbReference type="ARBA" id="ARBA00022801"/>
    </source>
</evidence>
<accession>A0AAX3F079</accession>
<dbReference type="HAMAP" id="MF_00356">
    <property type="entry name" value="DNApol_PolC"/>
    <property type="match status" value="1"/>
</dbReference>
<keyword evidence="6 11" id="KW-0540">Nuclease</keyword>
<dbReference type="PANTHER" id="PTHR32294">
    <property type="entry name" value="DNA POLYMERASE III SUBUNIT ALPHA"/>
    <property type="match status" value="1"/>
</dbReference>
<dbReference type="Gene3D" id="1.10.150.700">
    <property type="entry name" value="PolC, middle finger domain"/>
    <property type="match status" value="1"/>
</dbReference>
<evidence type="ECO:0000313" key="14">
    <source>
        <dbReference type="EMBL" id="UZW64479.1"/>
    </source>
</evidence>
<dbReference type="GO" id="GO:0008408">
    <property type="term" value="F:3'-5' exonuclease activity"/>
    <property type="evidence" value="ECO:0007669"/>
    <property type="project" value="UniProtKB-UniRule"/>
</dbReference>
<dbReference type="InterPro" id="IPR003141">
    <property type="entry name" value="Pol/His_phosphatase_N"/>
</dbReference>
<comment type="similarity">
    <text evidence="11">Belongs to the DNA polymerase type-C family. PolC subfamily.</text>
</comment>
<dbReference type="InterPro" id="IPR006308">
    <property type="entry name" value="Pol_III_a_PolC-type_gram_pos"/>
</dbReference>
<comment type="function">
    <text evidence="1 11">Required for replicative DNA synthesis. This DNA polymerase also exhibits 3' to 5' exonuclease activity.</text>
</comment>
<dbReference type="InterPro" id="IPR006054">
    <property type="entry name" value="DnaQ"/>
</dbReference>
<dbReference type="InterPro" id="IPR040982">
    <property type="entry name" value="DNA_pol3_finger"/>
</dbReference>
<dbReference type="GO" id="GO:0006261">
    <property type="term" value="P:DNA-templated DNA replication"/>
    <property type="evidence" value="ECO:0007669"/>
    <property type="project" value="UniProtKB-UniRule"/>
</dbReference>
<dbReference type="SMART" id="SM00479">
    <property type="entry name" value="EXOIII"/>
    <property type="match status" value="1"/>
</dbReference>
<comment type="catalytic activity">
    <reaction evidence="10 11">
        <text>DNA(n) + a 2'-deoxyribonucleoside 5'-triphosphate = DNA(n+1) + diphosphate</text>
        <dbReference type="Rhea" id="RHEA:22508"/>
        <dbReference type="Rhea" id="RHEA-COMP:17339"/>
        <dbReference type="Rhea" id="RHEA-COMP:17340"/>
        <dbReference type="ChEBI" id="CHEBI:33019"/>
        <dbReference type="ChEBI" id="CHEBI:61560"/>
        <dbReference type="ChEBI" id="CHEBI:173112"/>
        <dbReference type="EC" id="2.7.7.7"/>
    </reaction>
</comment>
<dbReference type="NCBIfam" id="TIGR01405">
    <property type="entry name" value="polC_Gram_pos"/>
    <property type="match status" value="1"/>
</dbReference>
<dbReference type="GO" id="GO:0003677">
    <property type="term" value="F:DNA binding"/>
    <property type="evidence" value="ECO:0007669"/>
    <property type="project" value="UniProtKB-UniRule"/>
</dbReference>
<dbReference type="Pfam" id="PF07733">
    <property type="entry name" value="DNA_pol3_alpha"/>
    <property type="match status" value="2"/>
</dbReference>
<comment type="subcellular location">
    <subcellularLocation>
        <location evidence="11">Cytoplasm</location>
    </subcellularLocation>
</comment>
<evidence type="ECO:0000256" key="6">
    <source>
        <dbReference type="ARBA" id="ARBA00022722"/>
    </source>
</evidence>